<reference evidence="9" key="2">
    <citation type="submission" date="2022-12" db="EMBL/GenBank/DDBJ databases">
        <authorList>
            <person name="Voronina O.L."/>
            <person name="Kunda M.S."/>
            <person name="Ryzhova N."/>
            <person name="Aksenova E.I."/>
        </authorList>
    </citation>
    <scope>NUCLEOTIDE SEQUENCE</scope>
    <source>
        <strain evidence="9">SCCH136:Ach223948</strain>
    </source>
</reference>
<organism evidence="10 11">
    <name type="scientific">Alcaligenes xylosoxydans xylosoxydans</name>
    <name type="common">Achromobacter xylosoxidans</name>
    <dbReference type="NCBI Taxonomy" id="85698"/>
    <lineage>
        <taxon>Bacteria</taxon>
        <taxon>Pseudomonadati</taxon>
        <taxon>Pseudomonadota</taxon>
        <taxon>Betaproteobacteria</taxon>
        <taxon>Burkholderiales</taxon>
        <taxon>Alcaligenaceae</taxon>
        <taxon>Achromobacter</taxon>
    </lineage>
</organism>
<evidence type="ECO:0000256" key="2">
    <source>
        <dbReference type="ARBA" id="ARBA00022617"/>
    </source>
</evidence>
<dbReference type="KEGG" id="axx:ERS451415_01221"/>
<evidence type="ECO:0000256" key="1">
    <source>
        <dbReference type="ARBA" id="ARBA00022448"/>
    </source>
</evidence>
<dbReference type="SUPFAM" id="SSF46626">
    <property type="entry name" value="Cytochrome c"/>
    <property type="match status" value="1"/>
</dbReference>
<dbReference type="PANTHER" id="PTHR33751">
    <property type="entry name" value="CBB3-TYPE CYTOCHROME C OXIDASE SUBUNIT FIXP"/>
    <property type="match status" value="1"/>
</dbReference>
<gene>
    <name evidence="10" type="ORF">BIZ92_14735</name>
    <name evidence="9" type="ORF">O9570_13870</name>
</gene>
<dbReference type="EMBL" id="JAPZVI010000009">
    <property type="protein sequence ID" value="MCZ8402538.1"/>
    <property type="molecule type" value="Genomic_DNA"/>
</dbReference>
<evidence type="ECO:0000313" key="9">
    <source>
        <dbReference type="EMBL" id="MCZ8402538.1"/>
    </source>
</evidence>
<dbReference type="Proteomes" id="UP001141992">
    <property type="component" value="Unassembled WGS sequence"/>
</dbReference>
<dbReference type="AlphaFoldDB" id="A0A0D6GC64"/>
<keyword evidence="5 6" id="KW-0408">Iron</keyword>
<feature type="signal peptide" evidence="7">
    <location>
        <begin position="1"/>
        <end position="28"/>
    </location>
</feature>
<keyword evidence="2 6" id="KW-0349">Heme</keyword>
<evidence type="ECO:0000256" key="4">
    <source>
        <dbReference type="ARBA" id="ARBA00022982"/>
    </source>
</evidence>
<sequence length="117" mass="12458">MKLRFSRKYSVSLLAALASCAIAGQASAADAAPVGNVQNARDKVSMCIGCHGIEGYKATFPELYHVPMIAGQNAKYIETALNEYKKGARSHPTMDAIAGSLSDQDIADLAAYYSNLK</sequence>
<evidence type="ECO:0000313" key="10">
    <source>
        <dbReference type="EMBL" id="OMG79254.1"/>
    </source>
</evidence>
<dbReference type="InterPro" id="IPR009056">
    <property type="entry name" value="Cyt_c-like_dom"/>
</dbReference>
<name>A0A0D6GC64_ALCXX</name>
<keyword evidence="3 6" id="KW-0479">Metal-binding</keyword>
<evidence type="ECO:0000256" key="6">
    <source>
        <dbReference type="PROSITE-ProRule" id="PRU00433"/>
    </source>
</evidence>
<evidence type="ECO:0000256" key="5">
    <source>
        <dbReference type="ARBA" id="ARBA00023004"/>
    </source>
</evidence>
<dbReference type="Pfam" id="PF00034">
    <property type="entry name" value="Cytochrom_C"/>
    <property type="match status" value="1"/>
</dbReference>
<dbReference type="EMBL" id="MJMN01000046">
    <property type="protein sequence ID" value="OMG79254.1"/>
    <property type="molecule type" value="Genomic_DNA"/>
</dbReference>
<dbReference type="PROSITE" id="PS51257">
    <property type="entry name" value="PROKAR_LIPOPROTEIN"/>
    <property type="match status" value="1"/>
</dbReference>
<reference evidence="10 11" key="1">
    <citation type="submission" date="2016-09" db="EMBL/GenBank/DDBJ databases">
        <title>Phylogenomics of Achromobacter.</title>
        <authorList>
            <person name="Jeukens J."/>
            <person name="Freschi L."/>
            <person name="Vincent A.T."/>
            <person name="Emond-Rheault J.-G."/>
            <person name="Kukavica-Ibrulj I."/>
            <person name="Charette S.J."/>
            <person name="Levesque R.C."/>
        </authorList>
    </citation>
    <scope>NUCLEOTIDE SEQUENCE [LARGE SCALE GENOMIC DNA]</scope>
    <source>
        <strain evidence="10 11">AUS488</strain>
    </source>
</reference>
<evidence type="ECO:0000313" key="11">
    <source>
        <dbReference type="Proteomes" id="UP000187251"/>
    </source>
</evidence>
<evidence type="ECO:0000256" key="7">
    <source>
        <dbReference type="SAM" id="SignalP"/>
    </source>
</evidence>
<evidence type="ECO:0000256" key="3">
    <source>
        <dbReference type="ARBA" id="ARBA00022723"/>
    </source>
</evidence>
<dbReference type="PATRIC" id="fig|85698.15.peg.4251"/>
<dbReference type="GeneID" id="75274885"/>
<dbReference type="InterPro" id="IPR036909">
    <property type="entry name" value="Cyt_c-like_dom_sf"/>
</dbReference>
<evidence type="ECO:0000259" key="8">
    <source>
        <dbReference type="PROSITE" id="PS51007"/>
    </source>
</evidence>
<dbReference type="GO" id="GO:0020037">
    <property type="term" value="F:heme binding"/>
    <property type="evidence" value="ECO:0007669"/>
    <property type="project" value="InterPro"/>
</dbReference>
<keyword evidence="1" id="KW-0813">Transport</keyword>
<accession>A0A0M7HRQ2</accession>
<dbReference type="GO" id="GO:0046872">
    <property type="term" value="F:metal ion binding"/>
    <property type="evidence" value="ECO:0007669"/>
    <property type="project" value="UniProtKB-KW"/>
</dbReference>
<proteinExistence type="predicted"/>
<dbReference type="OrthoDB" id="9796421at2"/>
<feature type="domain" description="Cytochrome c" evidence="8">
    <location>
        <begin position="29"/>
        <end position="117"/>
    </location>
</feature>
<dbReference type="eggNOG" id="COG2863">
    <property type="taxonomic scope" value="Bacteria"/>
</dbReference>
<dbReference type="PROSITE" id="PS51007">
    <property type="entry name" value="CYTC"/>
    <property type="match status" value="1"/>
</dbReference>
<comment type="caution">
    <text evidence="10">The sequence shown here is derived from an EMBL/GenBank/DDBJ whole genome shotgun (WGS) entry which is preliminary data.</text>
</comment>
<dbReference type="RefSeq" id="WP_006389055.1">
    <property type="nucleotide sequence ID" value="NZ_AP028040.1"/>
</dbReference>
<feature type="chain" id="PRO_5009788315" evidence="7">
    <location>
        <begin position="29"/>
        <end position="117"/>
    </location>
</feature>
<dbReference type="Proteomes" id="UP000187251">
    <property type="component" value="Unassembled WGS sequence"/>
</dbReference>
<dbReference type="Gene3D" id="1.10.760.10">
    <property type="entry name" value="Cytochrome c-like domain"/>
    <property type="match status" value="1"/>
</dbReference>
<keyword evidence="4" id="KW-0249">Electron transport</keyword>
<dbReference type="InterPro" id="IPR050597">
    <property type="entry name" value="Cytochrome_c_Oxidase_Subunit"/>
</dbReference>
<accession>A0A0D6GC64</accession>
<protein>
    <submittedName>
        <fullName evidence="9 10">Cytochrome C</fullName>
    </submittedName>
</protein>
<keyword evidence="7" id="KW-0732">Signal</keyword>
<dbReference type="PANTHER" id="PTHR33751:SF9">
    <property type="entry name" value="CYTOCHROME C4"/>
    <property type="match status" value="1"/>
</dbReference>
<dbReference type="GO" id="GO:0009055">
    <property type="term" value="F:electron transfer activity"/>
    <property type="evidence" value="ECO:0007669"/>
    <property type="project" value="InterPro"/>
</dbReference>